<dbReference type="SUPFAM" id="SSF53098">
    <property type="entry name" value="Ribonuclease H-like"/>
    <property type="match status" value="1"/>
</dbReference>
<keyword evidence="4" id="KW-1185">Reference proteome</keyword>
<evidence type="ECO:0000313" key="3">
    <source>
        <dbReference type="EnsemblMetazoa" id="Aqu2.1.20426_001"/>
    </source>
</evidence>
<feature type="region of interest" description="Disordered" evidence="1">
    <location>
        <begin position="1"/>
        <end position="30"/>
    </location>
</feature>
<reference evidence="4" key="1">
    <citation type="journal article" date="2010" name="Nature">
        <title>The Amphimedon queenslandica genome and the evolution of animal complexity.</title>
        <authorList>
            <person name="Srivastava M."/>
            <person name="Simakov O."/>
            <person name="Chapman J."/>
            <person name="Fahey B."/>
            <person name="Gauthier M.E."/>
            <person name="Mitros T."/>
            <person name="Richards G.S."/>
            <person name="Conaco C."/>
            <person name="Dacre M."/>
            <person name="Hellsten U."/>
            <person name="Larroux C."/>
            <person name="Putnam N.H."/>
            <person name="Stanke M."/>
            <person name="Adamska M."/>
            <person name="Darling A."/>
            <person name="Degnan S.M."/>
            <person name="Oakley T.H."/>
            <person name="Plachetzki D.C."/>
            <person name="Zhai Y."/>
            <person name="Adamski M."/>
            <person name="Calcino A."/>
            <person name="Cummins S.F."/>
            <person name="Goodstein D.M."/>
            <person name="Harris C."/>
            <person name="Jackson D.J."/>
            <person name="Leys S.P."/>
            <person name="Shu S."/>
            <person name="Woodcroft B.J."/>
            <person name="Vervoort M."/>
            <person name="Kosik K.S."/>
            <person name="Manning G."/>
            <person name="Degnan B.M."/>
            <person name="Rokhsar D.S."/>
        </authorList>
    </citation>
    <scope>NUCLEOTIDE SEQUENCE [LARGE SCALE GENOMIC DNA]</scope>
</reference>
<reference evidence="3" key="2">
    <citation type="submission" date="2017-05" db="UniProtKB">
        <authorList>
            <consortium name="EnsemblMetazoa"/>
        </authorList>
    </citation>
    <scope>IDENTIFICATION</scope>
</reference>
<dbReference type="InterPro" id="IPR025398">
    <property type="entry name" value="DUF4371"/>
</dbReference>
<dbReference type="InterPro" id="IPR012337">
    <property type="entry name" value="RNaseH-like_sf"/>
</dbReference>
<organism evidence="3">
    <name type="scientific">Amphimedon queenslandica</name>
    <name type="common">Sponge</name>
    <dbReference type="NCBI Taxonomy" id="400682"/>
    <lineage>
        <taxon>Eukaryota</taxon>
        <taxon>Metazoa</taxon>
        <taxon>Porifera</taxon>
        <taxon>Demospongiae</taxon>
        <taxon>Heteroscleromorpha</taxon>
        <taxon>Haplosclerida</taxon>
        <taxon>Niphatidae</taxon>
        <taxon>Amphimedon</taxon>
    </lineage>
</organism>
<gene>
    <name evidence="3" type="primary">105314191</name>
</gene>
<dbReference type="OrthoDB" id="6159421at2759"/>
<sequence length="529" mass="59538">MKQFLLTDTEEKDTVKTTSGSKRTKEGSRGHHAVGYNTEWELEFPWLVSVKDECGRVTGMLCHVCKRHKTASKYNKSTVWSTTLCTCIRKNSVRRHSQSLKHKGAMEKEMVREQSSRDGGIRQAFQSQLSLSEAAVKTAMQCLYWLVKEEIPHTTNYHSLLKAVEYMGCVHLKHGENAKYTSRRIMMEFLQVMGKQVEQQTLNDMLASPVYSLLIDETTDVSVLSEMVIYARFIDVNATARTVFLKIAELPNGSAEAIESVLLAYLADCSIPLSRLVGFGSDGASVMIGKHTGVATRLKNRQPILTSIHCLAHRLALAASQAGGNVKFINDTFKPTLRQLFNFYENSHVRSTGLKALQDILKTPEIKLKKPLDMRWLSHNNACQALRKILPSVIASLEREAEERGEALAVGLSRVIQRYNFVASLYMMCDALPKVSKLSRIFQLSGLNMLEVHSHIITATEGLATLIDDPMKGEHFRSLTSDHESNLAPYNIPHSPEVIHAFLKNIQKPFLTSKTSRNGYPILIFFFKF</sequence>
<dbReference type="KEGG" id="aqu:105314191"/>
<evidence type="ECO:0000259" key="2">
    <source>
        <dbReference type="Pfam" id="PF14291"/>
    </source>
</evidence>
<dbReference type="PANTHER" id="PTHR46880:SF5">
    <property type="entry name" value="DUF4371 DOMAIN-CONTAINING PROTEIN"/>
    <property type="match status" value="1"/>
</dbReference>
<dbReference type="PANTHER" id="PTHR46880">
    <property type="entry name" value="RAS-ASSOCIATING DOMAIN-CONTAINING PROTEIN"/>
    <property type="match status" value="1"/>
</dbReference>
<dbReference type="Pfam" id="PF14291">
    <property type="entry name" value="DUF4371"/>
    <property type="match status" value="1"/>
</dbReference>
<proteinExistence type="predicted"/>
<evidence type="ECO:0000313" key="4">
    <source>
        <dbReference type="Proteomes" id="UP000007879"/>
    </source>
</evidence>
<dbReference type="AlphaFoldDB" id="A0A1X7TYT0"/>
<feature type="domain" description="DUF4371" evidence="2">
    <location>
        <begin position="165"/>
        <end position="293"/>
    </location>
</feature>
<accession>A0A1X7TYT0</accession>
<dbReference type="Proteomes" id="UP000007879">
    <property type="component" value="Unassembled WGS sequence"/>
</dbReference>
<dbReference type="EnsemblMetazoa" id="Aqu2.1.20426_001">
    <property type="protein sequence ID" value="Aqu2.1.20426_001"/>
    <property type="gene ID" value="Aqu2.1.20426"/>
</dbReference>
<evidence type="ECO:0000256" key="1">
    <source>
        <dbReference type="SAM" id="MobiDB-lite"/>
    </source>
</evidence>
<dbReference type="InParanoid" id="A0A1X7TYT0"/>
<protein>
    <recommendedName>
        <fullName evidence="2">DUF4371 domain-containing protein</fullName>
    </recommendedName>
</protein>
<dbReference type="EnsemblMetazoa" id="XM_011408201.2">
    <property type="protein sequence ID" value="XP_011406503.2"/>
    <property type="gene ID" value="LOC105314191"/>
</dbReference>
<name>A0A1X7TYT0_AMPQE</name>
<dbReference type="eggNOG" id="ENOG502S135">
    <property type="taxonomic scope" value="Eukaryota"/>
</dbReference>